<dbReference type="AlphaFoldDB" id="A0A0E3SIQ6"/>
<dbReference type="OrthoDB" id="300006at2157"/>
<dbReference type="KEGG" id="mbak:MSBR3_0683"/>
<sequence length="503" mass="56777">MRIQGNWRFLSELPAAGFILLLSLLFITFGGRIEVPSISGPEIFWLSFLPAFLIANAFGLALHEQSRRGSLFLFAGFLPVLHLLSQQDFLSINGLALGFLVGGLFDLQVLSRNQFSSLARYARSGSRFFFLVLSCYLFIRLLEFVYPFSIEGVRQVFEIGSEELKNLGIAFLAVFFLLMSTTFIRGIQASEVFVYGPSRSGKTLLLLALYSHFVDFYEGTHRETVLSYDVQGKLSRASEEKLRIESMLAELEGGISPKSTSRADLAMYELSGKKNSLVPVGFTFIDYSGEYTEDLEPKKYAGALHSLSEKLSGNEKQLSGFSVEALHRQIGTLSFLELLKNKYSKEVGDQFHNLILACIYKKMKTAGKVIFLIDGDYILDYHGEGRKELTALFGHYFRLMDRLGSEKSYALVLTKTDKLKDLSEIPDNSERAREIEAEIYSLLEKIPTFREIRNLAKKVPIYFHTVSVDATLPPQVSKDLPEEQQGITQIFPWRVSEVAKFGF</sequence>
<keyword evidence="1" id="KW-0472">Membrane</keyword>
<feature type="transmembrane region" description="Helical" evidence="1">
    <location>
        <begin position="43"/>
        <end position="62"/>
    </location>
</feature>
<name>A0A0E3SIQ6_METBA</name>
<feature type="transmembrane region" description="Helical" evidence="1">
    <location>
        <begin position="128"/>
        <end position="146"/>
    </location>
</feature>
<dbReference type="RefSeq" id="WP_048106550.1">
    <property type="nucleotide sequence ID" value="NZ_CP009517.1"/>
</dbReference>
<gene>
    <name evidence="2" type="ORF">MSBR3_0683</name>
</gene>
<organism evidence="2 3">
    <name type="scientific">Methanosarcina barkeri 3</name>
    <dbReference type="NCBI Taxonomy" id="1434107"/>
    <lineage>
        <taxon>Archaea</taxon>
        <taxon>Methanobacteriati</taxon>
        <taxon>Methanobacteriota</taxon>
        <taxon>Stenosarchaea group</taxon>
        <taxon>Methanomicrobia</taxon>
        <taxon>Methanosarcinales</taxon>
        <taxon>Methanosarcinaceae</taxon>
        <taxon>Methanosarcina</taxon>
    </lineage>
</organism>
<accession>A0A0E3SIQ6</accession>
<evidence type="ECO:0000313" key="3">
    <source>
        <dbReference type="Proteomes" id="UP000033066"/>
    </source>
</evidence>
<keyword evidence="1" id="KW-1133">Transmembrane helix</keyword>
<evidence type="ECO:0000313" key="2">
    <source>
        <dbReference type="EMBL" id="AKB81261.1"/>
    </source>
</evidence>
<feature type="transmembrane region" description="Helical" evidence="1">
    <location>
        <begin position="69"/>
        <end position="84"/>
    </location>
</feature>
<reference evidence="2" key="1">
    <citation type="submission" date="2014-07" db="EMBL/GenBank/DDBJ databases">
        <title>Methanogenic archaea and the global carbon cycle.</title>
        <authorList>
            <person name="Henriksen J.R."/>
            <person name="Luke J."/>
            <person name="Reinhart S."/>
            <person name="Benedict M.N."/>
            <person name="Youngblut N.D."/>
            <person name="Metcalf M.E."/>
            <person name="Whitaker R.J."/>
            <person name="Metcalf W.W."/>
        </authorList>
    </citation>
    <scope>NUCLEOTIDE SEQUENCE [LARGE SCALE GENOMIC DNA]</scope>
    <source>
        <strain evidence="2">3</strain>
    </source>
</reference>
<feature type="transmembrane region" description="Helical" evidence="1">
    <location>
        <begin position="12"/>
        <end position="31"/>
    </location>
</feature>
<dbReference type="EMBL" id="CP009517">
    <property type="protein sequence ID" value="AKB81261.1"/>
    <property type="molecule type" value="Genomic_DNA"/>
</dbReference>
<proteinExistence type="predicted"/>
<dbReference type="STRING" id="1434107.MSBR3_0683"/>
<dbReference type="Proteomes" id="UP000033066">
    <property type="component" value="Chromosome"/>
</dbReference>
<dbReference type="PATRIC" id="fig|1434107.4.peg.909"/>
<dbReference type="GeneID" id="24788168"/>
<keyword evidence="3" id="KW-1185">Reference proteome</keyword>
<dbReference type="HOGENOM" id="CLU_541445_0_0_2"/>
<evidence type="ECO:0000256" key="1">
    <source>
        <dbReference type="SAM" id="Phobius"/>
    </source>
</evidence>
<feature type="transmembrane region" description="Helical" evidence="1">
    <location>
        <begin position="166"/>
        <end position="184"/>
    </location>
</feature>
<keyword evidence="1" id="KW-0812">Transmembrane</keyword>
<protein>
    <submittedName>
        <fullName evidence="2">Uncharacterized protein</fullName>
    </submittedName>
</protein>